<dbReference type="PANTHER" id="PTHR42883:SF2">
    <property type="entry name" value="THYMIDYLYLTRANSFERASE"/>
    <property type="match status" value="1"/>
</dbReference>
<evidence type="ECO:0000259" key="1">
    <source>
        <dbReference type="Pfam" id="PF00483"/>
    </source>
</evidence>
<evidence type="ECO:0000313" key="2">
    <source>
        <dbReference type="EMBL" id="OGW99188.1"/>
    </source>
</evidence>
<dbReference type="CDD" id="cd04181">
    <property type="entry name" value="NTP_transferase"/>
    <property type="match status" value="1"/>
</dbReference>
<name>A0A1G1L240_9BACT</name>
<evidence type="ECO:0000313" key="3">
    <source>
        <dbReference type="Proteomes" id="UP000178187"/>
    </source>
</evidence>
<dbReference type="AlphaFoldDB" id="A0A1G1L240"/>
<organism evidence="2 3">
    <name type="scientific">Candidatus Danuiimicrobium aquiferis</name>
    <dbReference type="NCBI Taxonomy" id="1801832"/>
    <lineage>
        <taxon>Bacteria</taxon>
        <taxon>Pseudomonadati</taxon>
        <taxon>Candidatus Omnitrophota</taxon>
        <taxon>Candidatus Danuiimicrobium</taxon>
    </lineage>
</organism>
<dbReference type="EMBL" id="MHFR01000013">
    <property type="protein sequence ID" value="OGW99188.1"/>
    <property type="molecule type" value="Genomic_DNA"/>
</dbReference>
<dbReference type="Pfam" id="PF00483">
    <property type="entry name" value="NTP_transferase"/>
    <property type="match status" value="1"/>
</dbReference>
<accession>A0A1G1L240</accession>
<reference evidence="2 3" key="1">
    <citation type="journal article" date="2016" name="Nat. Commun.">
        <title>Thousands of microbial genomes shed light on interconnected biogeochemical processes in an aquifer system.</title>
        <authorList>
            <person name="Anantharaman K."/>
            <person name="Brown C.T."/>
            <person name="Hug L.A."/>
            <person name="Sharon I."/>
            <person name="Castelle C.J."/>
            <person name="Probst A.J."/>
            <person name="Thomas B.C."/>
            <person name="Singh A."/>
            <person name="Wilkins M.J."/>
            <person name="Karaoz U."/>
            <person name="Brodie E.L."/>
            <person name="Williams K.H."/>
            <person name="Hubbard S.S."/>
            <person name="Banfield J.F."/>
        </authorList>
    </citation>
    <scope>NUCLEOTIDE SEQUENCE [LARGE SCALE GENOMIC DNA]</scope>
</reference>
<dbReference type="PANTHER" id="PTHR42883">
    <property type="entry name" value="GLUCOSE-1-PHOSPHATE THYMIDYLTRANSFERASE"/>
    <property type="match status" value="1"/>
</dbReference>
<feature type="domain" description="Nucleotidyl transferase" evidence="1">
    <location>
        <begin position="2"/>
        <end position="243"/>
    </location>
</feature>
<dbReference type="SUPFAM" id="SSF53448">
    <property type="entry name" value="Nucleotide-diphospho-sugar transferases"/>
    <property type="match status" value="1"/>
</dbReference>
<protein>
    <recommendedName>
        <fullName evidence="1">Nucleotidyl transferase domain-containing protein</fullName>
    </recommendedName>
</protein>
<dbReference type="Proteomes" id="UP000178187">
    <property type="component" value="Unassembled WGS sequence"/>
</dbReference>
<dbReference type="Gene3D" id="3.90.550.10">
    <property type="entry name" value="Spore Coat Polysaccharide Biosynthesis Protein SpsA, Chain A"/>
    <property type="match status" value="1"/>
</dbReference>
<gene>
    <name evidence="2" type="ORF">A3G33_10185</name>
</gene>
<sequence length="247" mass="28104">MKAILLCAGFGTRLYPLTENQAKPLLPIAGKPLINYVIEKFEPIKELNEVVLISNGRFYQNFIEWKNLSKLPWKVTVVNDQTMDNDHRLGAIRDLKLGLDQAKVNDDILLLAGDNLFDEGLKDFVEGSRQKSPGASVGVYEVKSRELAQKYGLIKTDSSGRITEFFEKPKNPSTLLASMGVYFFPKETLPFVARYLENNQNPDAPGFYLSWFIKHAPLYAFRFGGTWFDIGDINSYQTANQYFENLK</sequence>
<comment type="caution">
    <text evidence="2">The sequence shown here is derived from an EMBL/GenBank/DDBJ whole genome shotgun (WGS) entry which is preliminary data.</text>
</comment>
<proteinExistence type="predicted"/>
<dbReference type="InterPro" id="IPR029044">
    <property type="entry name" value="Nucleotide-diphossugar_trans"/>
</dbReference>
<dbReference type="InterPro" id="IPR005835">
    <property type="entry name" value="NTP_transferase_dom"/>
</dbReference>